<dbReference type="Pfam" id="PF13358">
    <property type="entry name" value="DDE_3"/>
    <property type="match status" value="1"/>
</dbReference>
<feature type="domain" description="Tc1-like transposase DDE" evidence="3">
    <location>
        <begin position="151"/>
        <end position="296"/>
    </location>
</feature>
<dbReference type="Proteomes" id="UP001314205">
    <property type="component" value="Unassembled WGS sequence"/>
</dbReference>
<dbReference type="GO" id="GO:0006313">
    <property type="term" value="P:DNA transposition"/>
    <property type="evidence" value="ECO:0007669"/>
    <property type="project" value="InterPro"/>
</dbReference>
<evidence type="ECO:0000259" key="2">
    <source>
        <dbReference type="Pfam" id="PF01498"/>
    </source>
</evidence>
<dbReference type="InterPro" id="IPR009057">
    <property type="entry name" value="Homeodomain-like_sf"/>
</dbReference>
<dbReference type="GO" id="GO:0005634">
    <property type="term" value="C:nucleus"/>
    <property type="evidence" value="ECO:0007669"/>
    <property type="project" value="UniProtKB-SubCell"/>
</dbReference>
<name>A0AAV1L2S0_9NEOP</name>
<evidence type="ECO:0000313" key="4">
    <source>
        <dbReference type="EMBL" id="CAK1589275.1"/>
    </source>
</evidence>
<comment type="subcellular location">
    <subcellularLocation>
        <location evidence="1">Nucleus</location>
    </subcellularLocation>
</comment>
<accession>A0AAV1L2S0</accession>
<dbReference type="GO" id="GO:0003677">
    <property type="term" value="F:DNA binding"/>
    <property type="evidence" value="ECO:0007669"/>
    <property type="project" value="InterPro"/>
</dbReference>
<evidence type="ECO:0000259" key="3">
    <source>
        <dbReference type="Pfam" id="PF13358"/>
    </source>
</evidence>
<dbReference type="Gene3D" id="3.30.420.10">
    <property type="entry name" value="Ribonuclease H-like superfamily/Ribonuclease H"/>
    <property type="match status" value="1"/>
</dbReference>
<keyword evidence="5" id="KW-1185">Reference proteome</keyword>
<dbReference type="InterPro" id="IPR036388">
    <property type="entry name" value="WH-like_DNA-bd_sf"/>
</dbReference>
<gene>
    <name evidence="4" type="ORF">PARMNEM_LOCUS9797</name>
</gene>
<dbReference type="InterPro" id="IPR002492">
    <property type="entry name" value="Transposase_Tc1-like"/>
</dbReference>
<dbReference type="PANTHER" id="PTHR23022">
    <property type="entry name" value="TRANSPOSABLE ELEMENT-RELATED"/>
    <property type="match status" value="1"/>
</dbReference>
<dbReference type="AlphaFoldDB" id="A0AAV1L2S0"/>
<dbReference type="InterPro" id="IPR052338">
    <property type="entry name" value="Transposase_5"/>
</dbReference>
<dbReference type="InterPro" id="IPR038717">
    <property type="entry name" value="Tc1-like_DDE_dom"/>
</dbReference>
<organism evidence="4 5">
    <name type="scientific">Parnassius mnemosyne</name>
    <name type="common">clouded apollo</name>
    <dbReference type="NCBI Taxonomy" id="213953"/>
    <lineage>
        <taxon>Eukaryota</taxon>
        <taxon>Metazoa</taxon>
        <taxon>Ecdysozoa</taxon>
        <taxon>Arthropoda</taxon>
        <taxon>Hexapoda</taxon>
        <taxon>Insecta</taxon>
        <taxon>Pterygota</taxon>
        <taxon>Neoptera</taxon>
        <taxon>Endopterygota</taxon>
        <taxon>Lepidoptera</taxon>
        <taxon>Glossata</taxon>
        <taxon>Ditrysia</taxon>
        <taxon>Papilionoidea</taxon>
        <taxon>Papilionidae</taxon>
        <taxon>Parnassiinae</taxon>
        <taxon>Parnassini</taxon>
        <taxon>Parnassius</taxon>
        <taxon>Driopa</taxon>
    </lineage>
</organism>
<evidence type="ECO:0000313" key="5">
    <source>
        <dbReference type="Proteomes" id="UP001314205"/>
    </source>
</evidence>
<dbReference type="GO" id="GO:0015074">
    <property type="term" value="P:DNA integration"/>
    <property type="evidence" value="ECO:0007669"/>
    <property type="project" value="InterPro"/>
</dbReference>
<feature type="domain" description="Transposase Tc1-like" evidence="2">
    <location>
        <begin position="69"/>
        <end position="141"/>
    </location>
</feature>
<protein>
    <recommendedName>
        <fullName evidence="6">Transposase</fullName>
    </recommendedName>
</protein>
<comment type="caution">
    <text evidence="4">The sequence shown here is derived from an EMBL/GenBank/DDBJ whole genome shotgun (WGS) entry which is preliminary data.</text>
</comment>
<sequence length="341" mass="39429">MGKNKSCDPSTRKTILKFYGNGWSYRKIADHLGCSKDMVMNAIRHLKNFNTTENVPRKTRPRKTTPREDSRIVLLAKREPFNGSELIRSEIFGEERLRGVSARTIRRRLCEANLFGRISRKVPLLKKENIQATLVFAKKHEHWTEREWKNVLYSDETKINMITSDGKMYVIRPPKKEMDPKYTKKTVKHGGGNIKVWGCFSGHGIGPIKKIEGNMDKLQYKNILEEVMLPYAEESLPVVWPFQHDHDPKHTAKVVKEFLRSQSVAVLDWPPYSPDINPIENLWFRVKKIVASKRTTSVHQLYAAFKEAWEQISIATCNKLIASMPRRCRAVIAAKGHATKY</sequence>
<dbReference type="PANTHER" id="PTHR23022:SF134">
    <property type="entry name" value="TRANSPOSABLE ELEMENT TC1 TRANSPOSASE"/>
    <property type="match status" value="1"/>
</dbReference>
<evidence type="ECO:0000256" key="1">
    <source>
        <dbReference type="ARBA" id="ARBA00004123"/>
    </source>
</evidence>
<dbReference type="Pfam" id="PF01498">
    <property type="entry name" value="HTH_Tnp_Tc3_2"/>
    <property type="match status" value="1"/>
</dbReference>
<evidence type="ECO:0008006" key="6">
    <source>
        <dbReference type="Google" id="ProtNLM"/>
    </source>
</evidence>
<dbReference type="EMBL" id="CAVLGL010000083">
    <property type="protein sequence ID" value="CAK1589275.1"/>
    <property type="molecule type" value="Genomic_DNA"/>
</dbReference>
<dbReference type="Gene3D" id="1.10.10.10">
    <property type="entry name" value="Winged helix-like DNA-binding domain superfamily/Winged helix DNA-binding domain"/>
    <property type="match status" value="1"/>
</dbReference>
<dbReference type="InterPro" id="IPR036397">
    <property type="entry name" value="RNaseH_sf"/>
</dbReference>
<proteinExistence type="predicted"/>
<reference evidence="4 5" key="1">
    <citation type="submission" date="2023-11" db="EMBL/GenBank/DDBJ databases">
        <authorList>
            <person name="Hedman E."/>
            <person name="Englund M."/>
            <person name="Stromberg M."/>
            <person name="Nyberg Akerstrom W."/>
            <person name="Nylinder S."/>
            <person name="Jareborg N."/>
            <person name="Kallberg Y."/>
            <person name="Kronander E."/>
        </authorList>
    </citation>
    <scope>NUCLEOTIDE SEQUENCE [LARGE SCALE GENOMIC DNA]</scope>
</reference>
<dbReference type="SUPFAM" id="SSF46689">
    <property type="entry name" value="Homeodomain-like"/>
    <property type="match status" value="1"/>
</dbReference>